<feature type="compositionally biased region" description="Polar residues" evidence="1">
    <location>
        <begin position="39"/>
        <end position="48"/>
    </location>
</feature>
<dbReference type="InterPro" id="IPR018330">
    <property type="entry name" value="RecT_fam"/>
</dbReference>
<organism evidence="2 3">
    <name type="scientific">Photobacterium carnosum</name>
    <dbReference type="NCBI Taxonomy" id="2023717"/>
    <lineage>
        <taxon>Bacteria</taxon>
        <taxon>Pseudomonadati</taxon>
        <taxon>Pseudomonadota</taxon>
        <taxon>Gammaproteobacteria</taxon>
        <taxon>Vibrionales</taxon>
        <taxon>Vibrionaceae</taxon>
        <taxon>Photobacterium</taxon>
    </lineage>
</organism>
<evidence type="ECO:0000313" key="2">
    <source>
        <dbReference type="EMBL" id="PLC59201.1"/>
    </source>
</evidence>
<gene>
    <name evidence="2" type="ORF">CIK00_02755</name>
</gene>
<feature type="compositionally biased region" description="Polar residues" evidence="1">
    <location>
        <begin position="18"/>
        <end position="27"/>
    </location>
</feature>
<sequence>MNPFEREVSYMRVKTPLWSASNTQPKQSDLEKEKAAKYTNKSSSVQSPIQQQRPIQQQQQQRPIQQQQRPIQQQQRPKQQQVPLVSPFLAPFDAIEQSQEIFTAHNQQYKSINGSALTFKEEALYARNIILDNYNSASDKKYALASATVDSVQRALYMAATVGLSLNPIKKHAYLVPRFNKNSGRLECHLEPSYRGLEYIAFRAGILKKVHCVLVYAKDKFEWINECERPRHEFNPFHGQKERGQFVGGYCIADFNDQTQHISFATAGTISLCQSVSLYDGIWNKWQDKMREKTIIKQAFGEWPLFDPCVTALSSYFNACDEEVLN</sequence>
<evidence type="ECO:0000313" key="3">
    <source>
        <dbReference type="Proteomes" id="UP000234420"/>
    </source>
</evidence>
<dbReference type="Proteomes" id="UP000234420">
    <property type="component" value="Unassembled WGS sequence"/>
</dbReference>
<dbReference type="RefSeq" id="WP_101767404.1">
    <property type="nucleotide sequence ID" value="NZ_BPPU01000003.1"/>
</dbReference>
<dbReference type="GO" id="GO:0006259">
    <property type="term" value="P:DNA metabolic process"/>
    <property type="evidence" value="ECO:0007669"/>
    <property type="project" value="InterPro"/>
</dbReference>
<keyword evidence="3" id="KW-1185">Reference proteome</keyword>
<accession>A0A2N4UW00</accession>
<evidence type="ECO:0000256" key="1">
    <source>
        <dbReference type="SAM" id="MobiDB-lite"/>
    </source>
</evidence>
<feature type="compositionally biased region" description="Low complexity" evidence="1">
    <location>
        <begin position="49"/>
        <end position="80"/>
    </location>
</feature>
<proteinExistence type="predicted"/>
<protein>
    <recommendedName>
        <fullName evidence="4">Recombinase RecT</fullName>
    </recommendedName>
</protein>
<evidence type="ECO:0008006" key="4">
    <source>
        <dbReference type="Google" id="ProtNLM"/>
    </source>
</evidence>
<feature type="region of interest" description="Disordered" evidence="1">
    <location>
        <begin position="1"/>
        <end position="80"/>
    </location>
</feature>
<reference evidence="2 3" key="1">
    <citation type="journal article" date="2018" name="Syst. Appl. Microbiol.">
        <title>Photobacterium carnosum sp. nov., isolated from spoiled modified atmosphere packaged poultry meat.</title>
        <authorList>
            <person name="Hilgarth M."/>
            <person name="Fuertes S."/>
            <person name="Ehrmann M."/>
            <person name="Vogel R.F."/>
        </authorList>
    </citation>
    <scope>NUCLEOTIDE SEQUENCE [LARGE SCALE GENOMIC DNA]</scope>
    <source>
        <strain evidence="2 3">TMW 2.2021</strain>
    </source>
</reference>
<name>A0A2N4UW00_9GAMM</name>
<dbReference type="AlphaFoldDB" id="A0A2N4UW00"/>
<comment type="caution">
    <text evidence="2">The sequence shown here is derived from an EMBL/GenBank/DDBJ whole genome shotgun (WGS) entry which is preliminary data.</text>
</comment>
<dbReference type="GeneID" id="69965846"/>
<dbReference type="EMBL" id="NPIB01000002">
    <property type="protein sequence ID" value="PLC59201.1"/>
    <property type="molecule type" value="Genomic_DNA"/>
</dbReference>
<dbReference type="Pfam" id="PF03837">
    <property type="entry name" value="RecT"/>
    <property type="match status" value="1"/>
</dbReference>
<dbReference type="GO" id="GO:0003677">
    <property type="term" value="F:DNA binding"/>
    <property type="evidence" value="ECO:0007669"/>
    <property type="project" value="InterPro"/>
</dbReference>